<evidence type="ECO:0000256" key="1">
    <source>
        <dbReference type="ARBA" id="ARBA00022729"/>
    </source>
</evidence>
<dbReference type="EMBL" id="LR217703">
    <property type="protein sequence ID" value="VFP80246.1"/>
    <property type="molecule type" value="Genomic_DNA"/>
</dbReference>
<reference evidence="9 10" key="1">
    <citation type="submission" date="2019-02" db="EMBL/GenBank/DDBJ databases">
        <authorList>
            <person name="Manzano-Marin A."/>
            <person name="Manzano-Marin A."/>
        </authorList>
    </citation>
    <scope>NUCLEOTIDE SEQUENCE [LARGE SCALE GENOMIC DNA]</scope>
    <source>
        <strain evidence="9 10">ErCicuneomaculata</strain>
    </source>
</reference>
<keyword evidence="1 7" id="KW-0732">Signal</keyword>
<keyword evidence="2 7" id="KW-0677">Repeat</keyword>
<evidence type="ECO:0000313" key="10">
    <source>
        <dbReference type="Proteomes" id="UP000294412"/>
    </source>
</evidence>
<dbReference type="SUPFAM" id="SSF109998">
    <property type="entry name" value="Triger factor/SurA peptide-binding domain-like"/>
    <property type="match status" value="1"/>
</dbReference>
<comment type="function">
    <text evidence="7">Chaperone involved in the correct folding and assembly of outer membrane proteins. Recognizes specific patterns of aromatic residues and the orientation of their side chains, which are found more frequently in integral outer membrane proteins. May act in both early periplasmic and late outer membrane-associated steps of protein maturation.</text>
</comment>
<dbReference type="Proteomes" id="UP000294412">
    <property type="component" value="Chromosome"/>
</dbReference>
<evidence type="ECO:0000256" key="3">
    <source>
        <dbReference type="ARBA" id="ARBA00022764"/>
    </source>
</evidence>
<dbReference type="NCBIfam" id="NF008038">
    <property type="entry name" value="PRK10770.1"/>
    <property type="match status" value="1"/>
</dbReference>
<dbReference type="GO" id="GO:0030288">
    <property type="term" value="C:outer membrane-bounded periplasmic space"/>
    <property type="evidence" value="ECO:0007669"/>
    <property type="project" value="InterPro"/>
</dbReference>
<dbReference type="RefSeq" id="WP_157993767.1">
    <property type="nucleotide sequence ID" value="NZ_LR217703.1"/>
</dbReference>
<dbReference type="InterPro" id="IPR000297">
    <property type="entry name" value="PPIase_PpiC"/>
</dbReference>
<dbReference type="GO" id="GO:0003755">
    <property type="term" value="F:peptidyl-prolyl cis-trans isomerase activity"/>
    <property type="evidence" value="ECO:0007669"/>
    <property type="project" value="UniProtKB-UniRule"/>
</dbReference>
<evidence type="ECO:0000256" key="4">
    <source>
        <dbReference type="ARBA" id="ARBA00023110"/>
    </source>
</evidence>
<dbReference type="HAMAP" id="MF_01183">
    <property type="entry name" value="Chaperone_SurA"/>
    <property type="match status" value="1"/>
</dbReference>
<name>A0A451D3L9_9GAMM</name>
<accession>A0A451D3L9</accession>
<dbReference type="EC" id="5.2.1.8" evidence="7"/>
<keyword evidence="4 7" id="KW-0697">Rotamase</keyword>
<dbReference type="Pfam" id="PF00639">
    <property type="entry name" value="Rotamase"/>
    <property type="match status" value="1"/>
</dbReference>
<dbReference type="GO" id="GO:0043165">
    <property type="term" value="P:Gram-negative-bacterium-type cell outer membrane assembly"/>
    <property type="evidence" value="ECO:0007669"/>
    <property type="project" value="InterPro"/>
</dbReference>
<dbReference type="InterPro" id="IPR046357">
    <property type="entry name" value="PPIase_dom_sf"/>
</dbReference>
<dbReference type="InterPro" id="IPR023034">
    <property type="entry name" value="PPIase_SurA"/>
</dbReference>
<dbReference type="GO" id="GO:0042277">
    <property type="term" value="F:peptide binding"/>
    <property type="evidence" value="ECO:0007669"/>
    <property type="project" value="InterPro"/>
</dbReference>
<evidence type="ECO:0000256" key="7">
    <source>
        <dbReference type="HAMAP-Rule" id="MF_01183"/>
    </source>
</evidence>
<dbReference type="GO" id="GO:0051082">
    <property type="term" value="F:unfolded protein binding"/>
    <property type="evidence" value="ECO:0007669"/>
    <property type="project" value="UniProtKB-UniRule"/>
</dbReference>
<keyword evidence="5 7" id="KW-0143">Chaperone</keyword>
<dbReference type="OrthoDB" id="14196at2"/>
<dbReference type="Pfam" id="PF13616">
    <property type="entry name" value="Rotamase_3"/>
    <property type="match status" value="1"/>
</dbReference>
<dbReference type="InterPro" id="IPR015391">
    <property type="entry name" value="SurA_N"/>
</dbReference>
<dbReference type="InterPro" id="IPR027304">
    <property type="entry name" value="Trigger_fact/SurA_dom_sf"/>
</dbReference>
<feature type="domain" description="PpiC" evidence="8">
    <location>
        <begin position="282"/>
        <end position="381"/>
    </location>
</feature>
<dbReference type="PANTHER" id="PTHR47637:SF1">
    <property type="entry name" value="CHAPERONE SURA"/>
    <property type="match status" value="1"/>
</dbReference>
<gene>
    <name evidence="7 9" type="primary">surA</name>
    <name evidence="9" type="ORF">ERCICUMA2628_618</name>
</gene>
<dbReference type="PANTHER" id="PTHR47637">
    <property type="entry name" value="CHAPERONE SURA"/>
    <property type="match status" value="1"/>
</dbReference>
<dbReference type="AlphaFoldDB" id="A0A451D3L9"/>
<evidence type="ECO:0000259" key="8">
    <source>
        <dbReference type="PROSITE" id="PS50198"/>
    </source>
</evidence>
<sequence length="426" mass="49676" precursor="true">MINWKILIFSLAFIPSLTYSKEQVLDRVVAIVNNSVILDSDINMVIQSIKSEAIKVSQQVPDEKELRYKIREKLIIDKILLQKAEQFGLRINDLQLEQVIANIAKKNKISINQFYQYLSEHGLNYLDYHEQLRHDMMIFALRNQEVSRRIHIIPQEVESLASQIDLQRRSGVEFNLSSALFPLPDHPTDQQFKDQKNLADEFIKKVRNGSDFYQVRMPHIKNWQGIKIGEMGWRGVKDLPNLFIRDLMRSHQNTLIGPIKSSIGFHVLKVNHIRGDNQKILDTELHAIHILLKPSSDLSEEQAKKKIFEVSQEIHSGKLFKNVSEELSRDTVFSYDGNDLGWLSVGIFDPEFEFALKKLKKGQISNPVHSVLGWHIMYIIDTRVVDKTHELQKDEAYNFLWHQKFVIALEDWIKEERTAAYIKILN</sequence>
<organism evidence="9 10">
    <name type="scientific">Candidatus Erwinia haradaeae</name>
    <dbReference type="NCBI Taxonomy" id="1922217"/>
    <lineage>
        <taxon>Bacteria</taxon>
        <taxon>Pseudomonadati</taxon>
        <taxon>Pseudomonadota</taxon>
        <taxon>Gammaproteobacteria</taxon>
        <taxon>Enterobacterales</taxon>
        <taxon>Erwiniaceae</taxon>
        <taxon>Erwinia</taxon>
    </lineage>
</organism>
<evidence type="ECO:0000313" key="9">
    <source>
        <dbReference type="EMBL" id="VFP80246.1"/>
    </source>
</evidence>
<dbReference type="InterPro" id="IPR050280">
    <property type="entry name" value="OMP_Chaperone_SurA"/>
</dbReference>
<dbReference type="GO" id="GO:0050821">
    <property type="term" value="P:protein stabilization"/>
    <property type="evidence" value="ECO:0007669"/>
    <property type="project" value="InterPro"/>
</dbReference>
<feature type="domain" description="PpiC" evidence="8">
    <location>
        <begin position="171"/>
        <end position="272"/>
    </location>
</feature>
<dbReference type="Pfam" id="PF09312">
    <property type="entry name" value="SurA_N"/>
    <property type="match status" value="1"/>
</dbReference>
<keyword evidence="6 7" id="KW-0413">Isomerase</keyword>
<comment type="subcellular location">
    <subcellularLocation>
        <location evidence="7">Periplasm</location>
    </subcellularLocation>
    <text evidence="7">Is capable of associating with the outer membrane.</text>
</comment>
<comment type="domain">
    <text evidence="7">The PPIase activity resides only in the second parvulin domain. The N-terminal region and the C-terminal tail are necessary and sufficient for the chaperone activity of SurA. The PPIase activity is dispensable for SurA to function as a chaperone. The N-terminal region and the C-terminal tail are also required for porin recognition.</text>
</comment>
<dbReference type="PROSITE" id="PS50198">
    <property type="entry name" value="PPIC_PPIASE_2"/>
    <property type="match status" value="2"/>
</dbReference>
<dbReference type="Gene3D" id="3.10.50.40">
    <property type="match status" value="2"/>
</dbReference>
<dbReference type="Gene3D" id="1.10.4030.10">
    <property type="entry name" value="Porin chaperone SurA, peptide-binding domain"/>
    <property type="match status" value="1"/>
</dbReference>
<evidence type="ECO:0000256" key="6">
    <source>
        <dbReference type="ARBA" id="ARBA00023235"/>
    </source>
</evidence>
<evidence type="ECO:0000256" key="2">
    <source>
        <dbReference type="ARBA" id="ARBA00022737"/>
    </source>
</evidence>
<comment type="catalytic activity">
    <reaction evidence="7">
        <text>[protein]-peptidylproline (omega=180) = [protein]-peptidylproline (omega=0)</text>
        <dbReference type="Rhea" id="RHEA:16237"/>
        <dbReference type="Rhea" id="RHEA-COMP:10747"/>
        <dbReference type="Rhea" id="RHEA-COMP:10748"/>
        <dbReference type="ChEBI" id="CHEBI:83833"/>
        <dbReference type="ChEBI" id="CHEBI:83834"/>
        <dbReference type="EC" id="5.2.1.8"/>
    </reaction>
</comment>
<dbReference type="SUPFAM" id="SSF54534">
    <property type="entry name" value="FKBP-like"/>
    <property type="match status" value="2"/>
</dbReference>
<dbReference type="GO" id="GO:0006457">
    <property type="term" value="P:protein folding"/>
    <property type="evidence" value="ECO:0007669"/>
    <property type="project" value="UniProtKB-UniRule"/>
</dbReference>
<protein>
    <recommendedName>
        <fullName evidence="7">Chaperone SurA</fullName>
    </recommendedName>
    <alternativeName>
        <fullName evidence="7">Peptidyl-prolyl cis-trans isomerase SurA</fullName>
        <shortName evidence="7">PPIase SurA</shortName>
        <ecNumber evidence="7">5.2.1.8</ecNumber>
    </alternativeName>
    <alternativeName>
        <fullName evidence="7">Rotamase SurA</fullName>
    </alternativeName>
</protein>
<proteinExistence type="inferred from homology"/>
<evidence type="ECO:0000256" key="5">
    <source>
        <dbReference type="ARBA" id="ARBA00023186"/>
    </source>
</evidence>
<keyword evidence="3 7" id="KW-0574">Periplasm</keyword>